<reference evidence="3 4" key="1">
    <citation type="submission" date="2020-03" db="EMBL/GenBank/DDBJ databases">
        <authorList>
            <person name="Zhang Z."/>
            <person name="Guo Z."/>
            <person name="Hou Q."/>
            <person name="Shen X."/>
        </authorList>
    </citation>
    <scope>NUCLEOTIDE SEQUENCE [LARGE SCALE GENOMIC DNA]</scope>
    <source>
        <strain evidence="3 4">HBUAS51329</strain>
    </source>
</reference>
<evidence type="ECO:0000259" key="2">
    <source>
        <dbReference type="Pfam" id="PF20434"/>
    </source>
</evidence>
<name>A0ABX1L2Q1_9LACO</name>
<dbReference type="InterPro" id="IPR050300">
    <property type="entry name" value="GDXG_lipolytic_enzyme"/>
</dbReference>
<feature type="domain" description="BD-FAE-like" evidence="2">
    <location>
        <begin position="33"/>
        <end position="257"/>
    </location>
</feature>
<gene>
    <name evidence="3" type="ORF">HEQ44_03845</name>
</gene>
<dbReference type="SUPFAM" id="SSF53474">
    <property type="entry name" value="alpha/beta-Hydrolases"/>
    <property type="match status" value="1"/>
</dbReference>
<keyword evidence="4" id="KW-1185">Reference proteome</keyword>
<dbReference type="RefSeq" id="WP_168849073.1">
    <property type="nucleotide sequence ID" value="NZ_JAAVSD010000008.1"/>
</dbReference>
<dbReference type="PANTHER" id="PTHR48081">
    <property type="entry name" value="AB HYDROLASE SUPERFAMILY PROTEIN C4A8.06C"/>
    <property type="match status" value="1"/>
</dbReference>
<proteinExistence type="predicted"/>
<accession>A0ABX1L2Q1</accession>
<dbReference type="Pfam" id="PF20434">
    <property type="entry name" value="BD-FAE"/>
    <property type="match status" value="1"/>
</dbReference>
<dbReference type="InterPro" id="IPR049492">
    <property type="entry name" value="BD-FAE-like_dom"/>
</dbReference>
<protein>
    <submittedName>
        <fullName evidence="3">Alpha/beta hydrolase</fullName>
    </submittedName>
</protein>
<dbReference type="Gene3D" id="3.40.50.1820">
    <property type="entry name" value="alpha/beta hydrolase"/>
    <property type="match status" value="1"/>
</dbReference>
<evidence type="ECO:0000256" key="1">
    <source>
        <dbReference type="ARBA" id="ARBA00022801"/>
    </source>
</evidence>
<dbReference type="InterPro" id="IPR029058">
    <property type="entry name" value="AB_hydrolase_fold"/>
</dbReference>
<evidence type="ECO:0000313" key="4">
    <source>
        <dbReference type="Proteomes" id="UP000707477"/>
    </source>
</evidence>
<dbReference type="Proteomes" id="UP000707477">
    <property type="component" value="Unassembled WGS sequence"/>
</dbReference>
<organism evidence="3 4">
    <name type="scientific">Levilactobacillus tujiorum</name>
    <dbReference type="NCBI Taxonomy" id="2912243"/>
    <lineage>
        <taxon>Bacteria</taxon>
        <taxon>Bacillati</taxon>
        <taxon>Bacillota</taxon>
        <taxon>Bacilli</taxon>
        <taxon>Lactobacillales</taxon>
        <taxon>Lactobacillaceae</taxon>
        <taxon>Levilactobacillus</taxon>
    </lineage>
</organism>
<dbReference type="EMBL" id="JAAVSD010000008">
    <property type="protein sequence ID" value="NLR29310.1"/>
    <property type="molecule type" value="Genomic_DNA"/>
</dbReference>
<dbReference type="PANTHER" id="PTHR48081:SF13">
    <property type="entry name" value="ALPHA_BETA HYDROLASE"/>
    <property type="match status" value="1"/>
</dbReference>
<sequence>MTYRMWAAGDFSLKPKQPGYFDQPYGNDPAQKLDIWLPRQATRPYPTILFIHGGGFISLDKRESESSPVVLEALHRGYAAVSINYRMLPQIHFEETIQDIQDALRFVLDHANNFQIDTTNLIVWGGSAGGYLALMAGLQRPQWVKKIIAWYPITDFTQIDTQLASNQLIQHFLPQQTNDHDTTYVPATPLAKNTDFPFHNTSDSLDSQFVGEPLNHPGKRSILASPINYLTTTMPPMLLQHGSGDEIIPMQQSVEFAVKAHQVTQDNRVKCEIIPGAIHGSVLFMTPENYNHIFDWLTRKEF</sequence>
<comment type="caution">
    <text evidence="3">The sequence shown here is derived from an EMBL/GenBank/DDBJ whole genome shotgun (WGS) entry which is preliminary data.</text>
</comment>
<keyword evidence="1 3" id="KW-0378">Hydrolase</keyword>
<evidence type="ECO:0000313" key="3">
    <source>
        <dbReference type="EMBL" id="NLR29310.1"/>
    </source>
</evidence>
<dbReference type="GO" id="GO:0016787">
    <property type="term" value="F:hydrolase activity"/>
    <property type="evidence" value="ECO:0007669"/>
    <property type="project" value="UniProtKB-KW"/>
</dbReference>